<evidence type="ECO:0008006" key="5">
    <source>
        <dbReference type="Google" id="ProtNLM"/>
    </source>
</evidence>
<sequence length="182" mass="18857">MRTIAAAIAATLVFTGTAQAEPAHVAHTSAKFESYSPAAKAVTYDAAKVPANAKVTVLGAPTISGGTTVLLALEGLLPNRAYGAHVHVKKCGAAPADSGPHFQNVADPVQPSVDPAYANPRNEVWLDVHTDGNGFALAESTVDWQFTERRAQSVVLHDEHTHTGPGEAGTAGPRLACVNVAF</sequence>
<dbReference type="EMBL" id="BMNC01000014">
    <property type="protein sequence ID" value="GGN18639.1"/>
    <property type="molecule type" value="Genomic_DNA"/>
</dbReference>
<evidence type="ECO:0000256" key="1">
    <source>
        <dbReference type="ARBA" id="ARBA00010457"/>
    </source>
</evidence>
<dbReference type="Proteomes" id="UP000597656">
    <property type="component" value="Unassembled WGS sequence"/>
</dbReference>
<dbReference type="SUPFAM" id="SSF49329">
    <property type="entry name" value="Cu,Zn superoxide dismutase-like"/>
    <property type="match status" value="1"/>
</dbReference>
<feature type="signal peptide" evidence="2">
    <location>
        <begin position="1"/>
        <end position="20"/>
    </location>
</feature>
<evidence type="ECO:0000313" key="4">
    <source>
        <dbReference type="Proteomes" id="UP000597656"/>
    </source>
</evidence>
<feature type="chain" id="PRO_5045708908" description="Superoxide dismutase, Cu-Zn family" evidence="2">
    <location>
        <begin position="21"/>
        <end position="182"/>
    </location>
</feature>
<reference evidence="4" key="1">
    <citation type="journal article" date="2019" name="Int. J. Syst. Evol. Microbiol.">
        <title>The Global Catalogue of Microorganisms (GCM) 10K type strain sequencing project: providing services to taxonomists for standard genome sequencing and annotation.</title>
        <authorList>
            <consortium name="The Broad Institute Genomics Platform"/>
            <consortium name="The Broad Institute Genome Sequencing Center for Infectious Disease"/>
            <person name="Wu L."/>
            <person name="Ma J."/>
        </authorList>
    </citation>
    <scope>NUCLEOTIDE SEQUENCE [LARGE SCALE GENOMIC DNA]</scope>
    <source>
        <strain evidence="4">CGMCC 4.7319</strain>
    </source>
</reference>
<comment type="caution">
    <text evidence="3">The sequence shown here is derived from an EMBL/GenBank/DDBJ whole genome shotgun (WGS) entry which is preliminary data.</text>
</comment>
<accession>A0ABQ2IMY9</accession>
<keyword evidence="2" id="KW-0732">Signal</keyword>
<evidence type="ECO:0000256" key="2">
    <source>
        <dbReference type="SAM" id="SignalP"/>
    </source>
</evidence>
<keyword evidence="4" id="KW-1185">Reference proteome</keyword>
<organism evidence="3 4">
    <name type="scientific">Lentzea pudingi</name>
    <dbReference type="NCBI Taxonomy" id="1789439"/>
    <lineage>
        <taxon>Bacteria</taxon>
        <taxon>Bacillati</taxon>
        <taxon>Actinomycetota</taxon>
        <taxon>Actinomycetes</taxon>
        <taxon>Pseudonocardiales</taxon>
        <taxon>Pseudonocardiaceae</taxon>
        <taxon>Lentzea</taxon>
    </lineage>
</organism>
<gene>
    <name evidence="3" type="ORF">GCM10011609_69630</name>
</gene>
<proteinExistence type="inferred from homology"/>
<evidence type="ECO:0000313" key="3">
    <source>
        <dbReference type="EMBL" id="GGN18639.1"/>
    </source>
</evidence>
<dbReference type="InterPro" id="IPR036423">
    <property type="entry name" value="SOD-like_Cu/Zn_dom_sf"/>
</dbReference>
<comment type="similarity">
    <text evidence="1">Belongs to the Cu-Zn superoxide dismutase family.</text>
</comment>
<name>A0ABQ2IMY9_9PSEU</name>
<dbReference type="Gene3D" id="2.60.40.200">
    <property type="entry name" value="Superoxide dismutase, copper/zinc binding domain"/>
    <property type="match status" value="1"/>
</dbReference>
<dbReference type="RefSeq" id="WP_189159103.1">
    <property type="nucleotide sequence ID" value="NZ_BMNC01000014.1"/>
</dbReference>
<protein>
    <recommendedName>
        <fullName evidence="5">Superoxide dismutase, Cu-Zn family</fullName>
    </recommendedName>
</protein>